<dbReference type="GeneID" id="66109361"/>
<evidence type="ECO:0000313" key="3">
    <source>
        <dbReference type="Proteomes" id="UP000812287"/>
    </source>
</evidence>
<reference evidence="2" key="1">
    <citation type="submission" date="2020-11" db="EMBL/GenBank/DDBJ databases">
        <title>Adaptations for nitrogen fixation in a non-lichenized fungal sporocarp promotes dispersal by wood-feeding termites.</title>
        <authorList>
            <consortium name="DOE Joint Genome Institute"/>
            <person name="Koch R.A."/>
            <person name="Yoon G."/>
            <person name="Arayal U."/>
            <person name="Lail K."/>
            <person name="Amirebrahimi M."/>
            <person name="Labutti K."/>
            <person name="Lipzen A."/>
            <person name="Riley R."/>
            <person name="Barry K."/>
            <person name="Henrissat B."/>
            <person name="Grigoriev I.V."/>
            <person name="Herr J.R."/>
            <person name="Aime M.C."/>
        </authorList>
    </citation>
    <scope>NUCLEOTIDE SEQUENCE</scope>
    <source>
        <strain evidence="2">MCA 3950</strain>
    </source>
</reference>
<keyword evidence="3" id="KW-1185">Reference proteome</keyword>
<organism evidence="2 3">
    <name type="scientific">Guyanagaster necrorhizus</name>
    <dbReference type="NCBI Taxonomy" id="856835"/>
    <lineage>
        <taxon>Eukaryota</taxon>
        <taxon>Fungi</taxon>
        <taxon>Dikarya</taxon>
        <taxon>Basidiomycota</taxon>
        <taxon>Agaricomycotina</taxon>
        <taxon>Agaricomycetes</taxon>
        <taxon>Agaricomycetidae</taxon>
        <taxon>Agaricales</taxon>
        <taxon>Marasmiineae</taxon>
        <taxon>Physalacriaceae</taxon>
        <taxon>Guyanagaster</taxon>
    </lineage>
</organism>
<gene>
    <name evidence="2" type="ORF">BT62DRAFT_936081</name>
</gene>
<comment type="caution">
    <text evidence="2">The sequence shown here is derived from an EMBL/GenBank/DDBJ whole genome shotgun (WGS) entry which is preliminary data.</text>
</comment>
<evidence type="ECO:0000256" key="1">
    <source>
        <dbReference type="SAM" id="MobiDB-lite"/>
    </source>
</evidence>
<protein>
    <submittedName>
        <fullName evidence="2">Uncharacterized protein</fullName>
    </submittedName>
</protein>
<dbReference type="AlphaFoldDB" id="A0A9P7VK02"/>
<name>A0A9P7VK02_9AGAR</name>
<dbReference type="EMBL" id="MU250551">
    <property type="protein sequence ID" value="KAG7442528.1"/>
    <property type="molecule type" value="Genomic_DNA"/>
</dbReference>
<dbReference type="RefSeq" id="XP_043036028.1">
    <property type="nucleotide sequence ID" value="XM_043187064.1"/>
</dbReference>
<feature type="region of interest" description="Disordered" evidence="1">
    <location>
        <begin position="1"/>
        <end position="25"/>
    </location>
</feature>
<dbReference type="Proteomes" id="UP000812287">
    <property type="component" value="Unassembled WGS sequence"/>
</dbReference>
<proteinExistence type="predicted"/>
<accession>A0A9P7VK02</accession>
<evidence type="ECO:0000313" key="2">
    <source>
        <dbReference type="EMBL" id="KAG7442528.1"/>
    </source>
</evidence>
<sequence length="51" mass="6060">MAQRVHPFSWEDMGRVQAERTSGSHQNKSQLEIHLLALHHYLYFSINELPR</sequence>